<evidence type="ECO:0000313" key="1">
    <source>
        <dbReference type="EMBL" id="AYV78155.1"/>
    </source>
</evidence>
<gene>
    <name evidence="1" type="ORF">Edafosvirus6_4</name>
</gene>
<proteinExistence type="predicted"/>
<protein>
    <submittedName>
        <fullName evidence="1">Uncharacterized protein</fullName>
    </submittedName>
</protein>
<dbReference type="EMBL" id="MK072071">
    <property type="protein sequence ID" value="AYV78155.1"/>
    <property type="molecule type" value="Genomic_DNA"/>
</dbReference>
<sequence>MTDVDITNQQNIENTDPSLVEHVEPSTVEPTVEPTIAPTIEPTVAPTIEPIITPTIVPTVAPTVASIVAPTVAPTNVLGDENFSFYTYPVKHDSAQQKLKRRFHSIINKCEYDNLIKFLKEIPENERHKLDGILSNIDNTTPIQHALYKGWIDGFAFLLKQGFQVKESGTMFPKNIILSVCQKDENICLKCFITLANLGCGISQDSFNQIYQKATKIKYTKFLTLLQKSIPDMKYSEPPKIDKKKIMSVIERRNMINEIKDKLTDKKNK</sequence>
<name>A0A3G4ZTD6_9VIRU</name>
<accession>A0A3G4ZTD6</accession>
<reference evidence="1" key="1">
    <citation type="submission" date="2018-10" db="EMBL/GenBank/DDBJ databases">
        <title>Hidden diversity of soil giant viruses.</title>
        <authorList>
            <person name="Schulz F."/>
            <person name="Alteio L."/>
            <person name="Goudeau D."/>
            <person name="Ryan E.M."/>
            <person name="Malmstrom R.R."/>
            <person name="Blanchard J."/>
            <person name="Woyke T."/>
        </authorList>
    </citation>
    <scope>NUCLEOTIDE SEQUENCE</scope>
    <source>
        <strain evidence="1">EDV1</strain>
    </source>
</reference>
<organism evidence="1">
    <name type="scientific">Edafosvirus sp</name>
    <dbReference type="NCBI Taxonomy" id="2487765"/>
    <lineage>
        <taxon>Viruses</taxon>
        <taxon>Varidnaviria</taxon>
        <taxon>Bamfordvirae</taxon>
        <taxon>Nucleocytoviricota</taxon>
        <taxon>Megaviricetes</taxon>
        <taxon>Imitervirales</taxon>
        <taxon>Mimiviridae</taxon>
        <taxon>Klosneuvirinae</taxon>
    </lineage>
</organism>